<reference evidence="6" key="1">
    <citation type="submission" date="2020-07" db="EMBL/GenBank/DDBJ databases">
        <title>Huge and variable diversity of episymbiotic CPR bacteria and DPANN archaea in groundwater ecosystems.</title>
        <authorList>
            <person name="He C.Y."/>
            <person name="Keren R."/>
            <person name="Whittaker M."/>
            <person name="Farag I.F."/>
            <person name="Doudna J."/>
            <person name="Cate J.H.D."/>
            <person name="Banfield J.F."/>
        </authorList>
    </citation>
    <scope>NUCLEOTIDE SEQUENCE</scope>
    <source>
        <strain evidence="6">NC_groundwater_1664_Pr3_B-0.1um_52_9</strain>
    </source>
</reference>
<dbReference type="PROSITE" id="PS51656">
    <property type="entry name" value="4FE4S"/>
    <property type="match status" value="1"/>
</dbReference>
<organism evidence="6 7">
    <name type="scientific">Desulfomonile tiedjei</name>
    <dbReference type="NCBI Taxonomy" id="2358"/>
    <lineage>
        <taxon>Bacteria</taxon>
        <taxon>Pseudomonadati</taxon>
        <taxon>Thermodesulfobacteriota</taxon>
        <taxon>Desulfomonilia</taxon>
        <taxon>Desulfomonilales</taxon>
        <taxon>Desulfomonilaceae</taxon>
        <taxon>Desulfomonile</taxon>
    </lineage>
</organism>
<accession>A0A9D6V2G1</accession>
<evidence type="ECO:0000259" key="5">
    <source>
        <dbReference type="PROSITE" id="PS51656"/>
    </source>
</evidence>
<feature type="domain" description="4Fe-4S" evidence="5">
    <location>
        <begin position="110"/>
        <end position="134"/>
    </location>
</feature>
<evidence type="ECO:0000256" key="1">
    <source>
        <dbReference type="ARBA" id="ARBA00022485"/>
    </source>
</evidence>
<dbReference type="GO" id="GO:0046872">
    <property type="term" value="F:metal ion binding"/>
    <property type="evidence" value="ECO:0007669"/>
    <property type="project" value="UniProtKB-KW"/>
</dbReference>
<dbReference type="InterPro" id="IPR007202">
    <property type="entry name" value="4Fe-4S_dom"/>
</dbReference>
<evidence type="ECO:0000313" key="6">
    <source>
        <dbReference type="EMBL" id="MBI5249534.1"/>
    </source>
</evidence>
<keyword evidence="2" id="KW-0479">Metal-binding</keyword>
<evidence type="ECO:0000256" key="2">
    <source>
        <dbReference type="ARBA" id="ARBA00022723"/>
    </source>
</evidence>
<dbReference type="GO" id="GO:0051539">
    <property type="term" value="F:4 iron, 4 sulfur cluster binding"/>
    <property type="evidence" value="ECO:0007669"/>
    <property type="project" value="UniProtKB-KW"/>
</dbReference>
<comment type="caution">
    <text evidence="6">The sequence shown here is derived from an EMBL/GenBank/DDBJ whole genome shotgun (WGS) entry which is preliminary data.</text>
</comment>
<dbReference type="AlphaFoldDB" id="A0A9D6V2G1"/>
<dbReference type="EMBL" id="JACRDE010000232">
    <property type="protein sequence ID" value="MBI5249534.1"/>
    <property type="molecule type" value="Genomic_DNA"/>
</dbReference>
<evidence type="ECO:0000313" key="7">
    <source>
        <dbReference type="Proteomes" id="UP000807825"/>
    </source>
</evidence>
<proteinExistence type="predicted"/>
<keyword evidence="1" id="KW-0004">4Fe-4S</keyword>
<sequence length="134" mass="15371">MLIESYDLEIEVSAHSVEEFEYEAIAYLPVDISPALPYLNATLKNGTYFPDGPVFSWRKGDHKIGFWPGRIAVDHLQTREQAAEILEQLVNMINDVWDKRETIQPDTTSRDNLQPLELYRLLPKTNCKTCGEST</sequence>
<protein>
    <submittedName>
        <fullName evidence="6">Fe-S cluster protein</fullName>
    </submittedName>
</protein>
<evidence type="ECO:0000256" key="4">
    <source>
        <dbReference type="ARBA" id="ARBA00023014"/>
    </source>
</evidence>
<keyword evidence="4" id="KW-0411">Iron-sulfur</keyword>
<evidence type="ECO:0000256" key="3">
    <source>
        <dbReference type="ARBA" id="ARBA00023004"/>
    </source>
</evidence>
<keyword evidence="3" id="KW-0408">Iron</keyword>
<dbReference type="Gene3D" id="1.10.15.40">
    <property type="entry name" value="Electron transport complex subunit B, putative Fe-S cluster"/>
    <property type="match status" value="1"/>
</dbReference>
<name>A0A9D6V2G1_9BACT</name>
<dbReference type="Proteomes" id="UP000807825">
    <property type="component" value="Unassembled WGS sequence"/>
</dbReference>
<gene>
    <name evidence="6" type="ORF">HY912_08570</name>
</gene>